<keyword evidence="2" id="KW-1185">Reference proteome</keyword>
<evidence type="ECO:0000256" key="1">
    <source>
        <dbReference type="SAM" id="MobiDB-lite"/>
    </source>
</evidence>
<feature type="region of interest" description="Disordered" evidence="1">
    <location>
        <begin position="274"/>
        <end position="299"/>
    </location>
</feature>
<evidence type="ECO:0000313" key="2">
    <source>
        <dbReference type="Proteomes" id="UP000095287"/>
    </source>
</evidence>
<feature type="region of interest" description="Disordered" evidence="1">
    <location>
        <begin position="92"/>
        <end position="161"/>
    </location>
</feature>
<accession>A0A1I7ZM92</accession>
<dbReference type="Proteomes" id="UP000095287">
    <property type="component" value="Unplaced"/>
</dbReference>
<reference evidence="3" key="1">
    <citation type="submission" date="2016-11" db="UniProtKB">
        <authorList>
            <consortium name="WormBaseParasite"/>
        </authorList>
    </citation>
    <scope>IDENTIFICATION</scope>
</reference>
<dbReference type="WBParaSite" id="L893_g27961.t1">
    <property type="protein sequence ID" value="L893_g27961.t1"/>
    <property type="gene ID" value="L893_g27961"/>
</dbReference>
<evidence type="ECO:0000313" key="3">
    <source>
        <dbReference type="WBParaSite" id="L893_g27961.t1"/>
    </source>
</evidence>
<feature type="compositionally biased region" description="Basic and acidic residues" evidence="1">
    <location>
        <begin position="125"/>
        <end position="146"/>
    </location>
</feature>
<protein>
    <submittedName>
        <fullName evidence="3">Velvet domain-containing protein</fullName>
    </submittedName>
</protein>
<name>A0A1I7ZM92_9BILA</name>
<dbReference type="AlphaFoldDB" id="A0A1I7ZM92"/>
<proteinExistence type="predicted"/>
<sequence length="299" mass="33820">MSTETSALKSRPRTVVPAFSLGGRPPSPTPYITIKRIHDIGTRAITTEGPAVCVNGENSPATCDSATFRPSYRSSQFPPRYPLFSSPNVSGRILGQPLSPRPASDRYPYLQGEDRRNNGPGQALRLKDGGRGPRDLRTTTEGHEEGLEAAPRPRGRGLRSHGRAEARQGYNALKMSPGESVTRFALRVHETVEIAFPKADGYSDENREQLKMDALAAGTSGELTVQLLRDNIQIKLFNSPSLRYPIGNYTFKRPKLTLRLDTLFYNYDRQDHRYPQDNYDHRDRKHYRQDSRHNDRRDR</sequence>
<organism evidence="2 3">
    <name type="scientific">Steinernema glaseri</name>
    <dbReference type="NCBI Taxonomy" id="37863"/>
    <lineage>
        <taxon>Eukaryota</taxon>
        <taxon>Metazoa</taxon>
        <taxon>Ecdysozoa</taxon>
        <taxon>Nematoda</taxon>
        <taxon>Chromadorea</taxon>
        <taxon>Rhabditida</taxon>
        <taxon>Tylenchina</taxon>
        <taxon>Panagrolaimomorpha</taxon>
        <taxon>Strongyloidoidea</taxon>
        <taxon>Steinernematidae</taxon>
        <taxon>Steinernema</taxon>
    </lineage>
</organism>